<evidence type="ECO:0000256" key="13">
    <source>
        <dbReference type="ARBA" id="ARBA00047880"/>
    </source>
</evidence>
<keyword evidence="9 15" id="KW-0418">Kinase</keyword>
<sequence length="339" mass="36962">MQRWTDPSQVPADLPRSVVTIGNFDGVHAGHRAVLGRVVDRARGIGAPALVVTFTPHPRTVHRPEVEHVGILSADQRAHRLAESGVDGVLEQHYTLEFARQSPEEFVRSTFVETLNASVVVVGRDVRFGRDNAGDFDTMVELGRRHGFEVEAVEELPADVPGHPGRRCSSTWIRQALAAGEVAQAAAVLGRHHRVSGEVVHGHARGRELGFPTANLCADAEGLIPADGVYAGWLCDATGRRWPAAVSVGTNPTFEGVRRTVEAHVIDRPEEPVEDFDLYGQRVDVDFVEHIRGMVAYEGVERLIAQMHDDVRRVRAILSETHEPAEGDGPSAARAQARG</sequence>
<comment type="similarity">
    <text evidence="15">Belongs to the ribF family.</text>
</comment>
<evidence type="ECO:0000256" key="15">
    <source>
        <dbReference type="PIRNR" id="PIRNR004491"/>
    </source>
</evidence>
<comment type="caution">
    <text evidence="18">The sequence shown here is derived from an EMBL/GenBank/DDBJ whole genome shotgun (WGS) entry which is preliminary data.</text>
</comment>
<reference evidence="18 19" key="1">
    <citation type="submission" date="2020-08" db="EMBL/GenBank/DDBJ databases">
        <title>Sequencing the genomes of 1000 actinobacteria strains.</title>
        <authorList>
            <person name="Klenk H.-P."/>
        </authorList>
    </citation>
    <scope>NUCLEOTIDE SEQUENCE [LARGE SCALE GENOMIC DNA]</scope>
    <source>
        <strain evidence="18 19">DSM 23974</strain>
    </source>
</reference>
<evidence type="ECO:0000256" key="3">
    <source>
        <dbReference type="ARBA" id="ARBA00005201"/>
    </source>
</evidence>
<evidence type="ECO:0000256" key="6">
    <source>
        <dbReference type="ARBA" id="ARBA00022679"/>
    </source>
</evidence>
<evidence type="ECO:0000256" key="11">
    <source>
        <dbReference type="ARBA" id="ARBA00022840"/>
    </source>
</evidence>
<evidence type="ECO:0000256" key="8">
    <source>
        <dbReference type="ARBA" id="ARBA00022741"/>
    </source>
</evidence>
<evidence type="ECO:0000256" key="7">
    <source>
        <dbReference type="ARBA" id="ARBA00022695"/>
    </source>
</evidence>
<evidence type="ECO:0000256" key="14">
    <source>
        <dbReference type="ARBA" id="ARBA00049494"/>
    </source>
</evidence>
<comment type="catalytic activity">
    <reaction evidence="14 15">
        <text>FMN + ATP + H(+) = FAD + diphosphate</text>
        <dbReference type="Rhea" id="RHEA:17237"/>
        <dbReference type="ChEBI" id="CHEBI:15378"/>
        <dbReference type="ChEBI" id="CHEBI:30616"/>
        <dbReference type="ChEBI" id="CHEBI:33019"/>
        <dbReference type="ChEBI" id="CHEBI:57692"/>
        <dbReference type="ChEBI" id="CHEBI:58210"/>
        <dbReference type="EC" id="2.7.7.2"/>
    </reaction>
</comment>
<name>A0A7W7GMI1_9MICC</name>
<dbReference type="InterPro" id="IPR023468">
    <property type="entry name" value="Riboflavin_kinase"/>
</dbReference>
<gene>
    <name evidence="18" type="ORF">HDA30_000348</name>
</gene>
<dbReference type="PANTHER" id="PTHR22749">
    <property type="entry name" value="RIBOFLAVIN KINASE/FMN ADENYLYLTRANSFERASE"/>
    <property type="match status" value="1"/>
</dbReference>
<keyword evidence="11 15" id="KW-0067">ATP-binding</keyword>
<dbReference type="NCBIfam" id="TIGR00083">
    <property type="entry name" value="ribF"/>
    <property type="match status" value="1"/>
</dbReference>
<evidence type="ECO:0000256" key="10">
    <source>
        <dbReference type="ARBA" id="ARBA00022827"/>
    </source>
</evidence>
<feature type="domain" description="Riboflavin kinase" evidence="17">
    <location>
        <begin position="188"/>
        <end position="319"/>
    </location>
</feature>
<dbReference type="EC" id="2.7.7.2" evidence="15"/>
<organism evidence="18 19">
    <name type="scientific">Micrococcus cohnii</name>
    <dbReference type="NCBI Taxonomy" id="993416"/>
    <lineage>
        <taxon>Bacteria</taxon>
        <taxon>Bacillati</taxon>
        <taxon>Actinomycetota</taxon>
        <taxon>Actinomycetes</taxon>
        <taxon>Micrococcales</taxon>
        <taxon>Micrococcaceae</taxon>
        <taxon>Micrococcus</taxon>
    </lineage>
</organism>
<dbReference type="SMART" id="SM00904">
    <property type="entry name" value="Flavokinase"/>
    <property type="match status" value="1"/>
</dbReference>
<evidence type="ECO:0000313" key="18">
    <source>
        <dbReference type="EMBL" id="MBB4734840.1"/>
    </source>
</evidence>
<keyword evidence="12" id="KW-0511">Multifunctional enzyme</keyword>
<dbReference type="FunFam" id="3.40.50.620:FF:000021">
    <property type="entry name" value="Riboflavin biosynthesis protein"/>
    <property type="match status" value="1"/>
</dbReference>
<dbReference type="InterPro" id="IPR023465">
    <property type="entry name" value="Riboflavin_kinase_dom_sf"/>
</dbReference>
<dbReference type="PIRSF" id="PIRSF004491">
    <property type="entry name" value="FAD_Synth"/>
    <property type="match status" value="1"/>
</dbReference>
<keyword evidence="6 15" id="KW-0808">Transferase</keyword>
<keyword evidence="10 15" id="KW-0274">FAD</keyword>
<keyword evidence="5 15" id="KW-0288">FMN</keyword>
<keyword evidence="7 15" id="KW-0548">Nucleotidyltransferase</keyword>
<dbReference type="InterPro" id="IPR015865">
    <property type="entry name" value="Riboflavin_kinase_bac/euk"/>
</dbReference>
<comment type="pathway">
    <text evidence="2 15">Cofactor biosynthesis; FAD biosynthesis; FAD from FMN: step 1/1.</text>
</comment>
<evidence type="ECO:0000256" key="9">
    <source>
        <dbReference type="ARBA" id="ARBA00022777"/>
    </source>
</evidence>
<dbReference type="GO" id="GO:0005524">
    <property type="term" value="F:ATP binding"/>
    <property type="evidence" value="ECO:0007669"/>
    <property type="project" value="UniProtKB-UniRule"/>
</dbReference>
<feature type="region of interest" description="Disordered" evidence="16">
    <location>
        <begin position="320"/>
        <end position="339"/>
    </location>
</feature>
<dbReference type="SUPFAM" id="SSF82114">
    <property type="entry name" value="Riboflavin kinase-like"/>
    <property type="match status" value="1"/>
</dbReference>
<protein>
    <recommendedName>
        <fullName evidence="15">Riboflavin biosynthesis protein</fullName>
    </recommendedName>
    <domain>
        <recommendedName>
            <fullName evidence="15">Riboflavin kinase</fullName>
            <ecNumber evidence="15">2.7.1.26</ecNumber>
        </recommendedName>
        <alternativeName>
            <fullName evidence="15">Flavokinase</fullName>
        </alternativeName>
    </domain>
    <domain>
        <recommendedName>
            <fullName evidence="15">FMN adenylyltransferase</fullName>
            <ecNumber evidence="15">2.7.7.2</ecNumber>
        </recommendedName>
        <alternativeName>
            <fullName evidence="15">FAD pyrophosphorylase</fullName>
        </alternativeName>
        <alternativeName>
            <fullName evidence="15">FAD synthase</fullName>
        </alternativeName>
    </domain>
</protein>
<keyword evidence="4 15" id="KW-0285">Flavoprotein</keyword>
<accession>A0A7W7GMI1</accession>
<evidence type="ECO:0000256" key="1">
    <source>
        <dbReference type="ARBA" id="ARBA00002121"/>
    </source>
</evidence>
<dbReference type="UniPathway" id="UPA00276">
    <property type="reaction ID" value="UER00406"/>
</dbReference>
<dbReference type="AlphaFoldDB" id="A0A7W7GMI1"/>
<dbReference type="PANTHER" id="PTHR22749:SF6">
    <property type="entry name" value="RIBOFLAVIN KINASE"/>
    <property type="match status" value="1"/>
</dbReference>
<dbReference type="CDD" id="cd02064">
    <property type="entry name" value="FAD_synthetase_N"/>
    <property type="match status" value="1"/>
</dbReference>
<dbReference type="Proteomes" id="UP000540191">
    <property type="component" value="Unassembled WGS sequence"/>
</dbReference>
<dbReference type="InterPro" id="IPR015864">
    <property type="entry name" value="FAD_synthase"/>
</dbReference>
<evidence type="ECO:0000259" key="17">
    <source>
        <dbReference type="SMART" id="SM00904"/>
    </source>
</evidence>
<comment type="catalytic activity">
    <reaction evidence="13 15">
        <text>riboflavin + ATP = FMN + ADP + H(+)</text>
        <dbReference type="Rhea" id="RHEA:14357"/>
        <dbReference type="ChEBI" id="CHEBI:15378"/>
        <dbReference type="ChEBI" id="CHEBI:30616"/>
        <dbReference type="ChEBI" id="CHEBI:57986"/>
        <dbReference type="ChEBI" id="CHEBI:58210"/>
        <dbReference type="ChEBI" id="CHEBI:456216"/>
        <dbReference type="EC" id="2.7.1.26"/>
    </reaction>
</comment>
<dbReference type="GO" id="GO:0009398">
    <property type="term" value="P:FMN biosynthetic process"/>
    <property type="evidence" value="ECO:0007669"/>
    <property type="project" value="UniProtKB-UniRule"/>
</dbReference>
<keyword evidence="8 15" id="KW-0547">Nucleotide-binding</keyword>
<dbReference type="InterPro" id="IPR002606">
    <property type="entry name" value="Riboflavin_kinase_bac"/>
</dbReference>
<evidence type="ECO:0000256" key="2">
    <source>
        <dbReference type="ARBA" id="ARBA00004726"/>
    </source>
</evidence>
<comment type="function">
    <text evidence="1">Catalyzes the phosphorylation of riboflavin to FMN followed by the adenylation of FMN to FAD.</text>
</comment>
<dbReference type="UniPathway" id="UPA00277">
    <property type="reaction ID" value="UER00407"/>
</dbReference>
<dbReference type="GO" id="GO:0006747">
    <property type="term" value="P:FAD biosynthetic process"/>
    <property type="evidence" value="ECO:0007669"/>
    <property type="project" value="UniProtKB-UniRule"/>
</dbReference>
<evidence type="ECO:0000256" key="4">
    <source>
        <dbReference type="ARBA" id="ARBA00022630"/>
    </source>
</evidence>
<evidence type="ECO:0000256" key="5">
    <source>
        <dbReference type="ARBA" id="ARBA00022643"/>
    </source>
</evidence>
<dbReference type="RefSeq" id="WP_158495568.1">
    <property type="nucleotide sequence ID" value="NZ_JACHNA010000001.1"/>
</dbReference>
<dbReference type="Gene3D" id="3.40.50.620">
    <property type="entry name" value="HUPs"/>
    <property type="match status" value="1"/>
</dbReference>
<dbReference type="Pfam" id="PF01687">
    <property type="entry name" value="Flavokinase"/>
    <property type="match status" value="1"/>
</dbReference>
<proteinExistence type="inferred from homology"/>
<dbReference type="GO" id="GO:0003919">
    <property type="term" value="F:FMN adenylyltransferase activity"/>
    <property type="evidence" value="ECO:0007669"/>
    <property type="project" value="UniProtKB-UniRule"/>
</dbReference>
<dbReference type="FunFam" id="2.40.30.30:FF:000003">
    <property type="entry name" value="Riboflavin biosynthesis protein"/>
    <property type="match status" value="1"/>
</dbReference>
<evidence type="ECO:0000313" key="19">
    <source>
        <dbReference type="Proteomes" id="UP000540191"/>
    </source>
</evidence>
<dbReference type="Pfam" id="PF06574">
    <property type="entry name" value="FAD_syn"/>
    <property type="match status" value="1"/>
</dbReference>
<dbReference type="InterPro" id="IPR014729">
    <property type="entry name" value="Rossmann-like_a/b/a_fold"/>
</dbReference>
<dbReference type="EMBL" id="JACHNA010000001">
    <property type="protein sequence ID" value="MBB4734840.1"/>
    <property type="molecule type" value="Genomic_DNA"/>
</dbReference>
<dbReference type="Gene3D" id="2.40.30.30">
    <property type="entry name" value="Riboflavin kinase-like"/>
    <property type="match status" value="1"/>
</dbReference>
<comment type="pathway">
    <text evidence="3 15">Cofactor biosynthesis; FMN biosynthesis; FMN from riboflavin (ATP route): step 1/1.</text>
</comment>
<dbReference type="GO" id="GO:0008531">
    <property type="term" value="F:riboflavin kinase activity"/>
    <property type="evidence" value="ECO:0007669"/>
    <property type="project" value="UniProtKB-UniRule"/>
</dbReference>
<keyword evidence="19" id="KW-1185">Reference proteome</keyword>
<dbReference type="GO" id="GO:0009231">
    <property type="term" value="P:riboflavin biosynthetic process"/>
    <property type="evidence" value="ECO:0007669"/>
    <property type="project" value="InterPro"/>
</dbReference>
<evidence type="ECO:0000256" key="12">
    <source>
        <dbReference type="ARBA" id="ARBA00023268"/>
    </source>
</evidence>
<dbReference type="SUPFAM" id="SSF52374">
    <property type="entry name" value="Nucleotidylyl transferase"/>
    <property type="match status" value="1"/>
</dbReference>
<dbReference type="EC" id="2.7.1.26" evidence="15"/>
<evidence type="ECO:0000256" key="16">
    <source>
        <dbReference type="SAM" id="MobiDB-lite"/>
    </source>
</evidence>
<dbReference type="NCBIfam" id="NF004160">
    <property type="entry name" value="PRK05627.1-3"/>
    <property type="match status" value="1"/>
</dbReference>